<dbReference type="PANTHER" id="PTHR15438">
    <property type="entry name" value="NUCLEAR PORE COMPLEX INTERACTING PROTEIN"/>
    <property type="match status" value="1"/>
</dbReference>
<reference evidence="4" key="2">
    <citation type="submission" date="2025-09" db="UniProtKB">
        <authorList>
            <consortium name="Ensembl"/>
        </authorList>
    </citation>
    <scope>IDENTIFICATION</scope>
</reference>
<protein>
    <recommendedName>
        <fullName evidence="3">Nuclear pore complex interacting protein N-terminal domain-containing protein</fullName>
    </recommendedName>
</protein>
<sequence>VINSLPDHFQPGPDFFGIPWIAIIIVFLGISTLGIFLWKTSFGVSFLKTVLKLQNVHDRSTDVQRRAWRSNSRSQEGIKIGLEDLFTSWRYMEAKVRAEVHKVTMKVNSHYQIHGQRKTTEEGKLRMKECEQAERERQLSDAEENGKLIMKKIRTYKKMFQDMQQLQWRTEDSYRCKITPYARKALDNWISLFVFLAFGHSLPGQDVDVFFSPQLCAQALQREMAQRKAAYKQHGPIPLGNCVVQKHLHPHPVVVKGSIFVIANRP</sequence>
<keyword evidence="2" id="KW-0812">Transmembrane</keyword>
<dbReference type="AlphaFoldDB" id="A0A2K6A019"/>
<evidence type="ECO:0000259" key="3">
    <source>
        <dbReference type="Pfam" id="PF06409"/>
    </source>
</evidence>
<dbReference type="Proteomes" id="UP000233140">
    <property type="component" value="Unassembled WGS sequence"/>
</dbReference>
<organism evidence="4 5">
    <name type="scientific">Mandrillus leucophaeus</name>
    <name type="common">Drill</name>
    <name type="synonym">Papio leucophaeus</name>
    <dbReference type="NCBI Taxonomy" id="9568"/>
    <lineage>
        <taxon>Eukaryota</taxon>
        <taxon>Metazoa</taxon>
        <taxon>Chordata</taxon>
        <taxon>Craniata</taxon>
        <taxon>Vertebrata</taxon>
        <taxon>Euteleostomi</taxon>
        <taxon>Mammalia</taxon>
        <taxon>Eutheria</taxon>
        <taxon>Euarchontoglires</taxon>
        <taxon>Primates</taxon>
        <taxon>Haplorrhini</taxon>
        <taxon>Catarrhini</taxon>
        <taxon>Cercopithecidae</taxon>
        <taxon>Cercopithecinae</taxon>
        <taxon>Mandrillus</taxon>
    </lineage>
</organism>
<feature type="domain" description="Nuclear pore complex interacting protein N-terminal" evidence="3">
    <location>
        <begin position="1"/>
        <end position="235"/>
    </location>
</feature>
<proteinExistence type="inferred from homology"/>
<evidence type="ECO:0000256" key="2">
    <source>
        <dbReference type="SAM" id="Phobius"/>
    </source>
</evidence>
<evidence type="ECO:0000313" key="4">
    <source>
        <dbReference type="Ensembl" id="ENSMLEP00000033416.1"/>
    </source>
</evidence>
<dbReference type="InterPro" id="IPR054697">
    <property type="entry name" value="NPIP_N"/>
</dbReference>
<name>A0A2K6A019_MANLE</name>
<dbReference type="InterPro" id="IPR009443">
    <property type="entry name" value="NPIP"/>
</dbReference>
<reference evidence="4" key="1">
    <citation type="submission" date="2025-08" db="UniProtKB">
        <authorList>
            <consortium name="Ensembl"/>
        </authorList>
    </citation>
    <scope>IDENTIFICATION</scope>
</reference>
<dbReference type="Ensembl" id="ENSMLET00000056999.1">
    <property type="protein sequence ID" value="ENSMLEP00000033416.1"/>
    <property type="gene ID" value="ENSMLEG00000040768.1"/>
</dbReference>
<feature type="transmembrane region" description="Helical" evidence="2">
    <location>
        <begin position="15"/>
        <end position="38"/>
    </location>
</feature>
<keyword evidence="2" id="KW-0472">Membrane</keyword>
<evidence type="ECO:0000313" key="5">
    <source>
        <dbReference type="Proteomes" id="UP000233140"/>
    </source>
</evidence>
<dbReference type="GeneTree" id="ENSGT00540000072033"/>
<accession>A0A2K6A019</accession>
<comment type="similarity">
    <text evidence="1">Belongs to the NPIP family.</text>
</comment>
<dbReference type="PANTHER" id="PTHR15438:SF11">
    <property type="match status" value="1"/>
</dbReference>
<dbReference type="Pfam" id="PF06409">
    <property type="entry name" value="NPIP"/>
    <property type="match status" value="1"/>
</dbReference>
<keyword evidence="5" id="KW-1185">Reference proteome</keyword>
<evidence type="ECO:0000256" key="1">
    <source>
        <dbReference type="ARBA" id="ARBA00008971"/>
    </source>
</evidence>
<keyword evidence="2" id="KW-1133">Transmembrane helix</keyword>